<keyword evidence="2 6" id="KW-0812">Transmembrane</keyword>
<dbReference type="SUPFAM" id="SSF52091">
    <property type="entry name" value="SpoIIaa-like"/>
    <property type="match status" value="1"/>
</dbReference>
<feature type="transmembrane region" description="Helical" evidence="6">
    <location>
        <begin position="587"/>
        <end position="618"/>
    </location>
</feature>
<evidence type="ECO:0000313" key="9">
    <source>
        <dbReference type="Proteomes" id="UP000078544"/>
    </source>
</evidence>
<evidence type="ECO:0000313" key="8">
    <source>
        <dbReference type="EMBL" id="KZZ97651.1"/>
    </source>
</evidence>
<feature type="transmembrane region" description="Helical" evidence="6">
    <location>
        <begin position="276"/>
        <end position="298"/>
    </location>
</feature>
<feature type="transmembrane region" description="Helical" evidence="6">
    <location>
        <begin position="219"/>
        <end position="238"/>
    </location>
</feature>
<dbReference type="CDD" id="cd07042">
    <property type="entry name" value="STAS_SulP_like_sulfate_transporter"/>
    <property type="match status" value="1"/>
</dbReference>
<dbReference type="InterPro" id="IPR036513">
    <property type="entry name" value="STAS_dom_sf"/>
</dbReference>
<evidence type="ECO:0000256" key="6">
    <source>
        <dbReference type="SAM" id="Phobius"/>
    </source>
</evidence>
<evidence type="ECO:0000256" key="2">
    <source>
        <dbReference type="ARBA" id="ARBA00022692"/>
    </source>
</evidence>
<feature type="transmembrane region" description="Helical" evidence="6">
    <location>
        <begin position="193"/>
        <end position="213"/>
    </location>
</feature>
<dbReference type="Pfam" id="PF01740">
    <property type="entry name" value="STAS"/>
    <property type="match status" value="1"/>
</dbReference>
<reference evidence="8 9" key="1">
    <citation type="journal article" date="2016" name="Genome Biol. Evol.">
        <title>Divergent and convergent evolution of fungal pathogenicity.</title>
        <authorList>
            <person name="Shang Y."/>
            <person name="Xiao G."/>
            <person name="Zheng P."/>
            <person name="Cen K."/>
            <person name="Zhan S."/>
            <person name="Wang C."/>
        </authorList>
    </citation>
    <scope>NUCLEOTIDE SEQUENCE [LARGE SCALE GENOMIC DNA]</scope>
    <source>
        <strain evidence="8 9">RCEF 2490</strain>
    </source>
</reference>
<feature type="transmembrane region" description="Helical" evidence="6">
    <location>
        <begin position="310"/>
        <end position="329"/>
    </location>
</feature>
<feature type="domain" description="STAS" evidence="7">
    <location>
        <begin position="652"/>
        <end position="777"/>
    </location>
</feature>
<dbReference type="InterPro" id="IPR002645">
    <property type="entry name" value="STAS_dom"/>
</dbReference>
<dbReference type="AlphaFoldDB" id="A0A168DED9"/>
<dbReference type="GO" id="GO:0016020">
    <property type="term" value="C:membrane"/>
    <property type="evidence" value="ECO:0007669"/>
    <property type="project" value="UniProtKB-SubCell"/>
</dbReference>
<feature type="transmembrane region" description="Helical" evidence="6">
    <location>
        <begin position="451"/>
        <end position="471"/>
    </location>
</feature>
<keyword evidence="9" id="KW-1185">Reference proteome</keyword>
<name>A0A168DED9_9HYPO</name>
<gene>
    <name evidence="8" type="ORF">AAL_03615</name>
</gene>
<evidence type="ECO:0000256" key="3">
    <source>
        <dbReference type="ARBA" id="ARBA00022989"/>
    </source>
</evidence>
<feature type="transmembrane region" description="Helical" evidence="6">
    <location>
        <begin position="362"/>
        <end position="381"/>
    </location>
</feature>
<dbReference type="Proteomes" id="UP000078544">
    <property type="component" value="Unassembled WGS sequence"/>
</dbReference>
<comment type="caution">
    <text evidence="8">The sequence shown here is derived from an EMBL/GenBank/DDBJ whole genome shotgun (WGS) entry which is preliminary data.</text>
</comment>
<dbReference type="OrthoDB" id="427213at2759"/>
<evidence type="ECO:0000256" key="4">
    <source>
        <dbReference type="ARBA" id="ARBA00023136"/>
    </source>
</evidence>
<dbReference type="Pfam" id="PF00916">
    <property type="entry name" value="Sulfate_transp"/>
    <property type="match status" value="1"/>
</dbReference>
<dbReference type="EMBL" id="AZGY01000006">
    <property type="protein sequence ID" value="KZZ97651.1"/>
    <property type="molecule type" value="Genomic_DNA"/>
</dbReference>
<feature type="compositionally biased region" description="Polar residues" evidence="5">
    <location>
        <begin position="37"/>
        <end position="46"/>
    </location>
</feature>
<sequence length="791" mass="85943">MTGRPSKHGREDSSSNNGHHRPSQPSSLRHSHAAPSRETSQDSGPVSRNAAVPVDAIARPAVDDESAPLLPAATDSHRRRRSTVHPGVCEHGTFSPRPVSPDDGFPFPRSGGGSRHGAGHVETPDLFDSPASQSSPDAGWKQWFHGRMRTKKMGQSRELAQQAGFRDTPLMYLSYYIPCLNWMRQYRWTYLKGDMISAITIASFYLPMALSLASNLAHVPPIHGLYSFVFNPFVYALLGSCPQMVVGPEAAGSLLVGTVVHTSIDNGGTTEGNDMIHAQICGVVAGMAGATVLIAGMARLGFLDSVLSRPFLRGFISAIGFVIVVDQLIPELGLSHLASVDGASHGSTVEKIYFIIENVGQVHHLTLAVSGISFLVIMIFREFKKRLEPKFPSVVFVPDRFLVVVVSAILCWHFRWDQRGVEILGSVKTASGGLFAFRWPFKLSHMKHIRTAMSTSFLIALLGFFESSVAAKSLGGNDAIQGIELSANREMIALGVANLVGACFMSLPAFGGYGRSKVNKTTGGKSPVSSILLSLVTLLSILFLLPSFYYLPKPVLSAMVTVVAYSLIEEAPHDIAFFLGIRGWTELGLMAVIFLSTIFYSLTLGMALGVGISILLVIKHSTRPRIQILGRIPGTHRFENAEAGGSGLEFIEGCLIVKIPEPLTFANTGELKARLRRLELYGTSSAHPALPRLRSQESNRNLIFDIHGVVSMDGSGTQVLEEIVREYRNRGVRIFFSRGPRSPDHPVRLLMERSGIVALCGGASHFVMDVEEALRWTEYEESVGVRSGSSA</sequence>
<dbReference type="InterPro" id="IPR001902">
    <property type="entry name" value="SLC26A/SulP_fam"/>
</dbReference>
<dbReference type="InterPro" id="IPR011547">
    <property type="entry name" value="SLC26A/SulP_dom"/>
</dbReference>
<dbReference type="PANTHER" id="PTHR11814">
    <property type="entry name" value="SULFATE TRANSPORTER"/>
    <property type="match status" value="1"/>
</dbReference>
<accession>A0A168DED9</accession>
<evidence type="ECO:0000259" key="7">
    <source>
        <dbReference type="PROSITE" id="PS50801"/>
    </source>
</evidence>
<protein>
    <submittedName>
        <fullName evidence="8">Sulfate transporter</fullName>
    </submittedName>
</protein>
<organism evidence="8 9">
    <name type="scientific">Moelleriella libera RCEF 2490</name>
    <dbReference type="NCBI Taxonomy" id="1081109"/>
    <lineage>
        <taxon>Eukaryota</taxon>
        <taxon>Fungi</taxon>
        <taxon>Dikarya</taxon>
        <taxon>Ascomycota</taxon>
        <taxon>Pezizomycotina</taxon>
        <taxon>Sordariomycetes</taxon>
        <taxon>Hypocreomycetidae</taxon>
        <taxon>Hypocreales</taxon>
        <taxon>Clavicipitaceae</taxon>
        <taxon>Moelleriella</taxon>
    </lineage>
</organism>
<proteinExistence type="predicted"/>
<dbReference type="GO" id="GO:0055085">
    <property type="term" value="P:transmembrane transport"/>
    <property type="evidence" value="ECO:0007669"/>
    <property type="project" value="InterPro"/>
</dbReference>
<feature type="transmembrane region" description="Helical" evidence="6">
    <location>
        <begin position="491"/>
        <end position="510"/>
    </location>
</feature>
<evidence type="ECO:0000256" key="5">
    <source>
        <dbReference type="SAM" id="MobiDB-lite"/>
    </source>
</evidence>
<keyword evidence="3 6" id="KW-1133">Transmembrane helix</keyword>
<comment type="subcellular location">
    <subcellularLocation>
        <location evidence="1">Membrane</location>
        <topology evidence="1">Multi-pass membrane protein</topology>
    </subcellularLocation>
</comment>
<dbReference type="Gene3D" id="3.30.750.24">
    <property type="entry name" value="STAS domain"/>
    <property type="match status" value="1"/>
</dbReference>
<evidence type="ECO:0000256" key="1">
    <source>
        <dbReference type="ARBA" id="ARBA00004141"/>
    </source>
</evidence>
<feature type="region of interest" description="Disordered" evidence="5">
    <location>
        <begin position="1"/>
        <end position="139"/>
    </location>
</feature>
<feature type="transmembrane region" description="Helical" evidence="6">
    <location>
        <begin position="531"/>
        <end position="551"/>
    </location>
</feature>
<dbReference type="STRING" id="1081109.A0A168DED9"/>
<keyword evidence="4 6" id="KW-0472">Membrane</keyword>
<dbReference type="PROSITE" id="PS50801">
    <property type="entry name" value="STAS"/>
    <property type="match status" value="1"/>
</dbReference>